<gene>
    <name evidence="2" type="ORF">NGM29_09705</name>
</gene>
<dbReference type="Pfam" id="PF26047">
    <property type="entry name" value="DUF8015"/>
    <property type="match status" value="1"/>
</dbReference>
<dbReference type="KEGG" id="sawl:NGM29_09705"/>
<protein>
    <submittedName>
        <fullName evidence="2">Uncharacterized protein</fullName>
    </submittedName>
</protein>
<keyword evidence="1" id="KW-1133">Transmembrane helix</keyword>
<evidence type="ECO:0000256" key="1">
    <source>
        <dbReference type="SAM" id="Phobius"/>
    </source>
</evidence>
<dbReference type="RefSeq" id="WP_254155845.1">
    <property type="nucleotide sequence ID" value="NZ_CP100355.1"/>
</dbReference>
<dbReference type="EMBL" id="CP100355">
    <property type="protein sequence ID" value="UTF52083.1"/>
    <property type="molecule type" value="Genomic_DNA"/>
</dbReference>
<accession>A0A9E7N847</accession>
<evidence type="ECO:0000313" key="2">
    <source>
        <dbReference type="EMBL" id="UTF52083.1"/>
    </source>
</evidence>
<keyword evidence="1" id="KW-0472">Membrane</keyword>
<reference evidence="2" key="1">
    <citation type="submission" date="2022-06" db="EMBL/GenBank/DDBJ databases">
        <title>Diverse halophilic archaea isolated from saline environments.</title>
        <authorList>
            <person name="Cui H.-L."/>
        </authorList>
    </citation>
    <scope>NUCLEOTIDE SEQUENCE</scope>
    <source>
        <strain evidence="2">WLHS1</strain>
    </source>
</reference>
<sequence length="78" mass="8345">MTTRGIDTPTDPRFDLETDFDRYDLHLAIIPLAFLATAVASMLADITLETALVMASMVGLVAMLDGMVLRPPNGHGGV</sequence>
<dbReference type="AlphaFoldDB" id="A0A9E7N847"/>
<keyword evidence="3" id="KW-1185">Reference proteome</keyword>
<proteinExistence type="predicted"/>
<feature type="transmembrane region" description="Helical" evidence="1">
    <location>
        <begin position="25"/>
        <end position="44"/>
    </location>
</feature>
<dbReference type="InterPro" id="IPR058328">
    <property type="entry name" value="DUF8015"/>
</dbReference>
<dbReference type="GeneID" id="73290321"/>
<name>A0A9E7N847_9EURY</name>
<organism evidence="2 3">
    <name type="scientific">Natronosalvus rutilus</name>
    <dbReference type="NCBI Taxonomy" id="2953753"/>
    <lineage>
        <taxon>Archaea</taxon>
        <taxon>Methanobacteriati</taxon>
        <taxon>Methanobacteriota</taxon>
        <taxon>Stenosarchaea group</taxon>
        <taxon>Halobacteria</taxon>
        <taxon>Halobacteriales</taxon>
        <taxon>Natrialbaceae</taxon>
        <taxon>Natronosalvus</taxon>
    </lineage>
</organism>
<dbReference type="Proteomes" id="UP001056855">
    <property type="component" value="Chromosome"/>
</dbReference>
<evidence type="ECO:0000313" key="3">
    <source>
        <dbReference type="Proteomes" id="UP001056855"/>
    </source>
</evidence>
<feature type="transmembrane region" description="Helical" evidence="1">
    <location>
        <begin position="51"/>
        <end position="69"/>
    </location>
</feature>
<keyword evidence="1" id="KW-0812">Transmembrane</keyword>